<name>A0A2T7BHG8_9BACT</name>
<dbReference type="Gene3D" id="3.90.550.10">
    <property type="entry name" value="Spore Coat Polysaccharide Biosynthesis Protein SpsA, Chain A"/>
    <property type="match status" value="1"/>
</dbReference>
<gene>
    <name evidence="3" type="ORF">DCC81_15785</name>
</gene>
<evidence type="ECO:0000313" key="4">
    <source>
        <dbReference type="Proteomes" id="UP000244450"/>
    </source>
</evidence>
<dbReference type="GO" id="GO:0016740">
    <property type="term" value="F:transferase activity"/>
    <property type="evidence" value="ECO:0007669"/>
    <property type="project" value="UniProtKB-KW"/>
</dbReference>
<dbReference type="PANTHER" id="PTHR43179">
    <property type="entry name" value="RHAMNOSYLTRANSFERASE WBBL"/>
    <property type="match status" value="1"/>
</dbReference>
<dbReference type="InterPro" id="IPR029044">
    <property type="entry name" value="Nucleotide-diphossugar_trans"/>
</dbReference>
<feature type="transmembrane region" description="Helical" evidence="1">
    <location>
        <begin position="267"/>
        <end position="294"/>
    </location>
</feature>
<dbReference type="SUPFAM" id="SSF53448">
    <property type="entry name" value="Nucleotide-diphospho-sugar transferases"/>
    <property type="match status" value="1"/>
</dbReference>
<protein>
    <submittedName>
        <fullName evidence="3">Glycosyltransferase family 2 protein</fullName>
    </submittedName>
</protein>
<dbReference type="OrthoDB" id="9771846at2"/>
<dbReference type="EMBL" id="QCYK01000002">
    <property type="protein sequence ID" value="PUZ25726.1"/>
    <property type="molecule type" value="Genomic_DNA"/>
</dbReference>
<evidence type="ECO:0000256" key="1">
    <source>
        <dbReference type="SAM" id="Phobius"/>
    </source>
</evidence>
<dbReference type="InterPro" id="IPR001173">
    <property type="entry name" value="Glyco_trans_2-like"/>
</dbReference>
<proteinExistence type="predicted"/>
<evidence type="ECO:0000259" key="2">
    <source>
        <dbReference type="Pfam" id="PF00535"/>
    </source>
</evidence>
<evidence type="ECO:0000313" key="3">
    <source>
        <dbReference type="EMBL" id="PUZ25726.1"/>
    </source>
</evidence>
<keyword evidence="1" id="KW-1133">Transmembrane helix</keyword>
<organism evidence="3 4">
    <name type="scientific">Chitinophaga parva</name>
    <dbReference type="NCBI Taxonomy" id="2169414"/>
    <lineage>
        <taxon>Bacteria</taxon>
        <taxon>Pseudomonadati</taxon>
        <taxon>Bacteroidota</taxon>
        <taxon>Chitinophagia</taxon>
        <taxon>Chitinophagales</taxon>
        <taxon>Chitinophagaceae</taxon>
        <taxon>Chitinophaga</taxon>
    </lineage>
</organism>
<keyword evidence="4" id="KW-1185">Reference proteome</keyword>
<dbReference type="CDD" id="cd04186">
    <property type="entry name" value="GT_2_like_c"/>
    <property type="match status" value="1"/>
</dbReference>
<keyword evidence="1" id="KW-0812">Transmembrane</keyword>
<dbReference type="Proteomes" id="UP000244450">
    <property type="component" value="Unassembled WGS sequence"/>
</dbReference>
<sequence length="334" mass="37423">MQLSIIIVNYKSAALIVDCVRSIQRETKQVAYEIIVVDNQSGDASEATIKAACPGVQWLQMGYNAGFARANNAGIRIAKGEFILLLNPDTLVLDGALDKCVARFAESDLVACGVQLLNEDGTPQISGNYFMKGGLNHLLPLPYWGGLIRALGYAMKTKVPNVLQASTVQQVDWINGAYLMVKASVLPQTGLLDEDFFLYAEETEWCSRLRKAGKLAIFGDLFVTHLQGETANATFKTQDKGYHGIFDRKGLQIILSNHLRVRKQYGVLWYLILLLNYTWDVPVFFICSFFDNLFHLKNPFQYWGSAWGLAVNVAKMWALTPEIIRGKPHFYKVL</sequence>
<dbReference type="PANTHER" id="PTHR43179:SF7">
    <property type="entry name" value="RHAMNOSYLTRANSFERASE WBBL"/>
    <property type="match status" value="1"/>
</dbReference>
<dbReference type="AlphaFoldDB" id="A0A2T7BHG8"/>
<accession>A0A2T7BHG8</accession>
<comment type="caution">
    <text evidence="3">The sequence shown here is derived from an EMBL/GenBank/DDBJ whole genome shotgun (WGS) entry which is preliminary data.</text>
</comment>
<keyword evidence="3" id="KW-0808">Transferase</keyword>
<feature type="domain" description="Glycosyltransferase 2-like" evidence="2">
    <location>
        <begin position="4"/>
        <end position="130"/>
    </location>
</feature>
<dbReference type="Pfam" id="PF00535">
    <property type="entry name" value="Glycos_transf_2"/>
    <property type="match status" value="1"/>
</dbReference>
<dbReference type="RefSeq" id="WP_108687565.1">
    <property type="nucleotide sequence ID" value="NZ_QCYK01000002.1"/>
</dbReference>
<reference evidence="3 4" key="1">
    <citation type="submission" date="2018-04" db="EMBL/GenBank/DDBJ databases">
        <title>Chitinophaga fuyangensis sp. nov., isolated from soil in a chemical factory.</title>
        <authorList>
            <person name="Chen K."/>
        </authorList>
    </citation>
    <scope>NUCLEOTIDE SEQUENCE [LARGE SCALE GENOMIC DNA]</scope>
    <source>
        <strain evidence="3 4">LY-1</strain>
    </source>
</reference>
<keyword evidence="1" id="KW-0472">Membrane</keyword>